<sequence>MVLFHDHKIQLNKFSTFAVFAEIFFKKVLVIKFIVWR</sequence>
<evidence type="ECO:0000313" key="3">
    <source>
        <dbReference type="Proteomes" id="UP000410492"/>
    </source>
</evidence>
<gene>
    <name evidence="2" type="ORF">CALMAC_LOCUS9411</name>
</gene>
<accession>A0A653CII1</accession>
<dbReference type="EMBL" id="CAACVG010007947">
    <property type="protein sequence ID" value="VEN47728.1"/>
    <property type="molecule type" value="Genomic_DNA"/>
</dbReference>
<reference evidence="2 3" key="1">
    <citation type="submission" date="2019-01" db="EMBL/GenBank/DDBJ databases">
        <authorList>
            <person name="Sayadi A."/>
        </authorList>
    </citation>
    <scope>NUCLEOTIDE SEQUENCE [LARGE SCALE GENOMIC DNA]</scope>
</reference>
<evidence type="ECO:0000313" key="2">
    <source>
        <dbReference type="EMBL" id="VEN47728.1"/>
    </source>
</evidence>
<dbReference type="Proteomes" id="UP000410492">
    <property type="component" value="Unassembled WGS sequence"/>
</dbReference>
<name>A0A653CII1_CALMS</name>
<keyword evidence="1" id="KW-0812">Transmembrane</keyword>
<protein>
    <submittedName>
        <fullName evidence="2">Uncharacterized protein</fullName>
    </submittedName>
</protein>
<dbReference type="AlphaFoldDB" id="A0A653CII1"/>
<keyword evidence="1" id="KW-1133">Transmembrane helix</keyword>
<proteinExistence type="predicted"/>
<keyword evidence="3" id="KW-1185">Reference proteome</keyword>
<evidence type="ECO:0000256" key="1">
    <source>
        <dbReference type="SAM" id="Phobius"/>
    </source>
</evidence>
<feature type="transmembrane region" description="Helical" evidence="1">
    <location>
        <begin position="14"/>
        <end position="35"/>
    </location>
</feature>
<organism evidence="2 3">
    <name type="scientific">Callosobruchus maculatus</name>
    <name type="common">Southern cowpea weevil</name>
    <name type="synonym">Pulse bruchid</name>
    <dbReference type="NCBI Taxonomy" id="64391"/>
    <lineage>
        <taxon>Eukaryota</taxon>
        <taxon>Metazoa</taxon>
        <taxon>Ecdysozoa</taxon>
        <taxon>Arthropoda</taxon>
        <taxon>Hexapoda</taxon>
        <taxon>Insecta</taxon>
        <taxon>Pterygota</taxon>
        <taxon>Neoptera</taxon>
        <taxon>Endopterygota</taxon>
        <taxon>Coleoptera</taxon>
        <taxon>Polyphaga</taxon>
        <taxon>Cucujiformia</taxon>
        <taxon>Chrysomeloidea</taxon>
        <taxon>Chrysomelidae</taxon>
        <taxon>Bruchinae</taxon>
        <taxon>Bruchini</taxon>
        <taxon>Callosobruchus</taxon>
    </lineage>
</organism>
<keyword evidence="1" id="KW-0472">Membrane</keyword>